<evidence type="ECO:0000313" key="1">
    <source>
        <dbReference type="EMBL" id="MPC13628.1"/>
    </source>
</evidence>
<dbReference type="Proteomes" id="UP000324222">
    <property type="component" value="Unassembled WGS sequence"/>
</dbReference>
<sequence length="93" mass="9850">MEECRCQFSSACTPAMPGEAACSTAPISITSTAAVITTTSTEIHKQNNLPVTKSIVKNPSRKAKFSTRGRVTTSTRSKVALMIKSFAREAGIG</sequence>
<evidence type="ECO:0000313" key="2">
    <source>
        <dbReference type="Proteomes" id="UP000324222"/>
    </source>
</evidence>
<organism evidence="1 2">
    <name type="scientific">Portunus trituberculatus</name>
    <name type="common">Swimming crab</name>
    <name type="synonym">Neptunus trituberculatus</name>
    <dbReference type="NCBI Taxonomy" id="210409"/>
    <lineage>
        <taxon>Eukaryota</taxon>
        <taxon>Metazoa</taxon>
        <taxon>Ecdysozoa</taxon>
        <taxon>Arthropoda</taxon>
        <taxon>Crustacea</taxon>
        <taxon>Multicrustacea</taxon>
        <taxon>Malacostraca</taxon>
        <taxon>Eumalacostraca</taxon>
        <taxon>Eucarida</taxon>
        <taxon>Decapoda</taxon>
        <taxon>Pleocyemata</taxon>
        <taxon>Brachyura</taxon>
        <taxon>Eubrachyura</taxon>
        <taxon>Portunoidea</taxon>
        <taxon>Portunidae</taxon>
        <taxon>Portuninae</taxon>
        <taxon>Portunus</taxon>
    </lineage>
</organism>
<dbReference type="AlphaFoldDB" id="A0A5B7CWQ2"/>
<name>A0A5B7CWQ2_PORTR</name>
<reference evidence="1 2" key="1">
    <citation type="submission" date="2019-05" db="EMBL/GenBank/DDBJ databases">
        <title>Another draft genome of Portunus trituberculatus and its Hox gene families provides insights of decapod evolution.</title>
        <authorList>
            <person name="Jeong J.-H."/>
            <person name="Song I."/>
            <person name="Kim S."/>
            <person name="Choi T."/>
            <person name="Kim D."/>
            <person name="Ryu S."/>
            <person name="Kim W."/>
        </authorList>
    </citation>
    <scope>NUCLEOTIDE SEQUENCE [LARGE SCALE GENOMIC DNA]</scope>
    <source>
        <tissue evidence="1">Muscle</tissue>
    </source>
</reference>
<comment type="caution">
    <text evidence="1">The sequence shown here is derived from an EMBL/GenBank/DDBJ whole genome shotgun (WGS) entry which is preliminary data.</text>
</comment>
<proteinExistence type="predicted"/>
<protein>
    <submittedName>
        <fullName evidence="1">Uncharacterized protein</fullName>
    </submittedName>
</protein>
<keyword evidence="2" id="KW-1185">Reference proteome</keyword>
<gene>
    <name evidence="1" type="ORF">E2C01_006367</name>
</gene>
<dbReference type="EMBL" id="VSRR010000294">
    <property type="protein sequence ID" value="MPC13628.1"/>
    <property type="molecule type" value="Genomic_DNA"/>
</dbReference>
<accession>A0A5B7CWQ2</accession>